<feature type="region of interest" description="Disordered" evidence="1">
    <location>
        <begin position="94"/>
        <end position="113"/>
    </location>
</feature>
<evidence type="ECO:0000313" key="2">
    <source>
        <dbReference type="EMBL" id="VFK66542.1"/>
    </source>
</evidence>
<protein>
    <submittedName>
        <fullName evidence="3">Uncharacterized protein</fullName>
    </submittedName>
</protein>
<accession>A0A451AR11</accession>
<reference evidence="3" key="1">
    <citation type="submission" date="2019-02" db="EMBL/GenBank/DDBJ databases">
        <authorList>
            <person name="Gruber-Vodicka R. H."/>
            <person name="Seah K. B. B."/>
        </authorList>
    </citation>
    <scope>NUCLEOTIDE SEQUENCE</scope>
    <source>
        <strain evidence="3">BECK_BY19</strain>
        <strain evidence="2">BECK_BY8</strain>
    </source>
</reference>
<dbReference type="EMBL" id="CAADGD010000002">
    <property type="protein sequence ID" value="VFK68445.1"/>
    <property type="molecule type" value="Genomic_DNA"/>
</dbReference>
<dbReference type="AlphaFoldDB" id="A0A451AR11"/>
<name>A0A451AR11_9GAMM</name>
<organism evidence="3">
    <name type="scientific">Candidatus Kentrum sp. UNK</name>
    <dbReference type="NCBI Taxonomy" id="2126344"/>
    <lineage>
        <taxon>Bacteria</taxon>
        <taxon>Pseudomonadati</taxon>
        <taxon>Pseudomonadota</taxon>
        <taxon>Gammaproteobacteria</taxon>
        <taxon>Candidatus Kentrum</taxon>
    </lineage>
</organism>
<dbReference type="EMBL" id="CAADFZ010000097">
    <property type="protein sequence ID" value="VFK66542.1"/>
    <property type="molecule type" value="Genomic_DNA"/>
</dbReference>
<gene>
    <name evidence="2" type="ORF">BECKUNK1418G_GA0071005_109712</name>
    <name evidence="3" type="ORF">BECKUNK1418H_GA0071006_100247</name>
</gene>
<sequence>MIQYGAAARQRGLFAPTMGKLNAERHFHMTVRDDCYPWLKERIQRFEIERRLEKPLRRETGEVFLLSPSMIPIQIDHDIPLQVFGDEKSADRLNLIDRKTGEPSPTNGPKAFA</sequence>
<proteinExistence type="predicted"/>
<evidence type="ECO:0000313" key="3">
    <source>
        <dbReference type="EMBL" id="VFK68445.1"/>
    </source>
</evidence>
<evidence type="ECO:0000256" key="1">
    <source>
        <dbReference type="SAM" id="MobiDB-lite"/>
    </source>
</evidence>